<feature type="compositionally biased region" description="Basic and acidic residues" evidence="1">
    <location>
        <begin position="65"/>
        <end position="74"/>
    </location>
</feature>
<gene>
    <name evidence="2" type="ORF">BN970_06875</name>
</gene>
<accession>A0A0U1DYL6</accession>
<feature type="region of interest" description="Disordered" evidence="1">
    <location>
        <begin position="63"/>
        <end position="114"/>
    </location>
</feature>
<name>A0A0U1DYL6_9MYCO</name>
<sequence>MTTQITDPWATTDHDPISTATAATLEEARSDIHAANAAIDDPHRRNQYALSARDNAVTVLLAGDARPDELRHAETTSPMPKRSSPTPEPTVPRGRAEQSAAPGAPPNPHQHSQTTIKETIVCYYTTTICKDGDRHQVVTHWDDHDPNRFIYAPVTVADEMTEQKLADAVASQGFRIVSTGSDNIGRGWAIVKRPDHRFYDPISRDWYTFLSNEQKDAITAKYPGADVPGTHNRHPEP</sequence>
<evidence type="ECO:0000313" key="2">
    <source>
        <dbReference type="EMBL" id="CQD25077.1"/>
    </source>
</evidence>
<evidence type="ECO:0000313" key="3">
    <source>
        <dbReference type="Proteomes" id="UP000182227"/>
    </source>
</evidence>
<protein>
    <submittedName>
        <fullName evidence="2">Uncharacterized protein</fullName>
    </submittedName>
</protein>
<reference evidence="2 3" key="1">
    <citation type="submission" date="2015-03" db="EMBL/GenBank/DDBJ databases">
        <authorList>
            <person name="Murphy D."/>
        </authorList>
    </citation>
    <scope>NUCLEOTIDE SEQUENCE [LARGE SCALE GENOMIC DNA]</scope>
    <source>
        <strain evidence="2 3">D16</strain>
    </source>
</reference>
<evidence type="ECO:0000256" key="1">
    <source>
        <dbReference type="SAM" id="MobiDB-lite"/>
    </source>
</evidence>
<dbReference type="Proteomes" id="UP000182227">
    <property type="component" value="Unassembled WGS sequence"/>
</dbReference>
<proteinExistence type="predicted"/>
<dbReference type="AlphaFoldDB" id="A0A0U1DYL6"/>
<organism evidence="2 3">
    <name type="scientific">Mycolicibacterium conceptionense</name>
    <dbReference type="NCBI Taxonomy" id="451644"/>
    <lineage>
        <taxon>Bacteria</taxon>
        <taxon>Bacillati</taxon>
        <taxon>Actinomycetota</taxon>
        <taxon>Actinomycetes</taxon>
        <taxon>Mycobacteriales</taxon>
        <taxon>Mycobacteriaceae</taxon>
        <taxon>Mycolicibacterium</taxon>
    </lineage>
</organism>
<dbReference type="EMBL" id="CTEF01000009">
    <property type="protein sequence ID" value="CQD25077.1"/>
    <property type="molecule type" value="Genomic_DNA"/>
</dbReference>